<keyword evidence="1" id="KW-0472">Membrane</keyword>
<dbReference type="STRING" id="572036.SAMN05661099_0890"/>
<dbReference type="InterPro" id="IPR029151">
    <property type="entry name" value="Sensor-like_sf"/>
</dbReference>
<accession>A0A1T5ANL4</accession>
<reference evidence="3" key="1">
    <citation type="submission" date="2017-02" db="EMBL/GenBank/DDBJ databases">
        <authorList>
            <person name="Varghese N."/>
            <person name="Submissions S."/>
        </authorList>
    </citation>
    <scope>NUCLEOTIDE SEQUENCE [LARGE SCALE GENOMIC DNA]</scope>
    <source>
        <strain evidence="3">DSM 22385</strain>
    </source>
</reference>
<sequence>MKNENEEINRADNSIKNSDSQDKKTIRFIVIISLGLIAGLWLWKSYQINNISEKALSRETQLTHSAQKQLFNSHEEHLKLLVKPMIWALRSQMIQGNIEQVNMYLNDMVKEKNFQRIAVADNKGIIISSTNKKDEGSPISVFASVASLPSNETMSQNIGDSIIIITSPVMGFNSRLGTVAIRFAVPPAKF</sequence>
<keyword evidence="1" id="KW-1133">Transmembrane helix</keyword>
<evidence type="ECO:0000313" key="3">
    <source>
        <dbReference type="Proteomes" id="UP000189981"/>
    </source>
</evidence>
<proteinExistence type="predicted"/>
<dbReference type="Proteomes" id="UP000189981">
    <property type="component" value="Unassembled WGS sequence"/>
</dbReference>
<dbReference type="AlphaFoldDB" id="A0A1T5ANL4"/>
<organism evidence="2 3">
    <name type="scientific">Daejeonella lutea</name>
    <dbReference type="NCBI Taxonomy" id="572036"/>
    <lineage>
        <taxon>Bacteria</taxon>
        <taxon>Pseudomonadati</taxon>
        <taxon>Bacteroidota</taxon>
        <taxon>Sphingobacteriia</taxon>
        <taxon>Sphingobacteriales</taxon>
        <taxon>Sphingobacteriaceae</taxon>
        <taxon>Daejeonella</taxon>
    </lineage>
</organism>
<protein>
    <recommendedName>
        <fullName evidence="4">Cache domain-containing protein</fullName>
    </recommendedName>
</protein>
<dbReference type="EMBL" id="FUYR01000001">
    <property type="protein sequence ID" value="SKB36449.1"/>
    <property type="molecule type" value="Genomic_DNA"/>
</dbReference>
<keyword evidence="1" id="KW-0812">Transmembrane</keyword>
<name>A0A1T5ANL4_9SPHI</name>
<gene>
    <name evidence="2" type="ORF">SAMN05661099_0890</name>
</gene>
<dbReference type="SUPFAM" id="SSF103190">
    <property type="entry name" value="Sensory domain-like"/>
    <property type="match status" value="1"/>
</dbReference>
<evidence type="ECO:0000256" key="1">
    <source>
        <dbReference type="SAM" id="Phobius"/>
    </source>
</evidence>
<evidence type="ECO:0000313" key="2">
    <source>
        <dbReference type="EMBL" id="SKB36449.1"/>
    </source>
</evidence>
<keyword evidence="3" id="KW-1185">Reference proteome</keyword>
<dbReference type="Gene3D" id="3.30.450.290">
    <property type="match status" value="1"/>
</dbReference>
<dbReference type="RefSeq" id="WP_079701428.1">
    <property type="nucleotide sequence ID" value="NZ_FUYR01000001.1"/>
</dbReference>
<dbReference type="OrthoDB" id="762648at2"/>
<evidence type="ECO:0008006" key="4">
    <source>
        <dbReference type="Google" id="ProtNLM"/>
    </source>
</evidence>
<feature type="transmembrane region" description="Helical" evidence="1">
    <location>
        <begin position="25"/>
        <end position="43"/>
    </location>
</feature>